<sequence>MRFVVYGAGAVGGVIAARLHLGGEDVQVVARGEHLSTIREDGLRLVTADGESVARVPAAGRLADLDVGSDSAVVVAVKSHQTAGVMHDVARSTPPDVTLVSAQNGVANEAVLARGRAHVVGMVVMLPASHLEPGVVVQGSSNVPGLLDVGRYPGGTSERAEAVAAGLRGGGFDSVVRPDIMAWKHRKLMMNLGNAAGAACAPGPERDRLVDLAVEEGEAVLAAAGIPVVSRARDDERRGDLLDTSRMRERGGGSTWQSLRRGTGDVEVDYLNGEVSLLGRLHGVPTPVNDLLRDAAWRLAATRAEPGSLSAADLLEELEL</sequence>
<comment type="catalytic activity">
    <reaction evidence="4">
        <text>(R)-pantoate + NADP(+) = 2-dehydropantoate + NADPH + H(+)</text>
        <dbReference type="Rhea" id="RHEA:16233"/>
        <dbReference type="ChEBI" id="CHEBI:11561"/>
        <dbReference type="ChEBI" id="CHEBI:15378"/>
        <dbReference type="ChEBI" id="CHEBI:15980"/>
        <dbReference type="ChEBI" id="CHEBI:57783"/>
        <dbReference type="ChEBI" id="CHEBI:58349"/>
        <dbReference type="EC" id="1.1.1.169"/>
    </reaction>
</comment>
<evidence type="ECO:0000256" key="5">
    <source>
        <dbReference type="SAM" id="MobiDB-lite"/>
    </source>
</evidence>
<dbReference type="Gene3D" id="3.40.50.720">
    <property type="entry name" value="NAD(P)-binding Rossmann-like Domain"/>
    <property type="match status" value="1"/>
</dbReference>
<name>A0A930VC69_9ACTN</name>
<proteinExistence type="inferred from homology"/>
<dbReference type="AlphaFoldDB" id="A0A930VC69"/>
<feature type="region of interest" description="Disordered" evidence="5">
    <location>
        <begin position="235"/>
        <end position="260"/>
    </location>
</feature>
<evidence type="ECO:0000313" key="9">
    <source>
        <dbReference type="Proteomes" id="UP000640489"/>
    </source>
</evidence>
<keyword evidence="9" id="KW-1185">Reference proteome</keyword>
<keyword evidence="4" id="KW-0566">Pantothenate biosynthesis</keyword>
<comment type="function">
    <text evidence="4">Catalyzes the NADPH-dependent reduction of ketopantoate into pantoic acid.</text>
</comment>
<feature type="domain" description="Ketopantoate reductase C-terminal" evidence="7">
    <location>
        <begin position="179"/>
        <end position="292"/>
    </location>
</feature>
<dbReference type="SUPFAM" id="SSF51735">
    <property type="entry name" value="NAD(P)-binding Rossmann-fold domains"/>
    <property type="match status" value="1"/>
</dbReference>
<evidence type="ECO:0000313" key="8">
    <source>
        <dbReference type="EMBL" id="MBF4761932.1"/>
    </source>
</evidence>
<dbReference type="InterPro" id="IPR008927">
    <property type="entry name" value="6-PGluconate_DH-like_C_sf"/>
</dbReference>
<dbReference type="InterPro" id="IPR013332">
    <property type="entry name" value="KPR_N"/>
</dbReference>
<dbReference type="Pfam" id="PF08546">
    <property type="entry name" value="ApbA_C"/>
    <property type="match status" value="1"/>
</dbReference>
<dbReference type="SUPFAM" id="SSF48179">
    <property type="entry name" value="6-phosphogluconate dehydrogenase C-terminal domain-like"/>
    <property type="match status" value="1"/>
</dbReference>
<dbReference type="RefSeq" id="WP_194705109.1">
    <property type="nucleotide sequence ID" value="NZ_JADKPN010000001.1"/>
</dbReference>
<comment type="similarity">
    <text evidence="1 4">Belongs to the ketopantoate reductase family.</text>
</comment>
<dbReference type="InterPro" id="IPR013328">
    <property type="entry name" value="6PGD_dom2"/>
</dbReference>
<dbReference type="InterPro" id="IPR003710">
    <property type="entry name" value="ApbA"/>
</dbReference>
<evidence type="ECO:0000256" key="4">
    <source>
        <dbReference type="RuleBase" id="RU362068"/>
    </source>
</evidence>
<dbReference type="NCBIfam" id="TIGR00745">
    <property type="entry name" value="apbA_panE"/>
    <property type="match status" value="1"/>
</dbReference>
<dbReference type="Pfam" id="PF02558">
    <property type="entry name" value="ApbA"/>
    <property type="match status" value="1"/>
</dbReference>
<evidence type="ECO:0000256" key="3">
    <source>
        <dbReference type="ARBA" id="ARBA00023002"/>
    </source>
</evidence>
<feature type="domain" description="Ketopantoate reductase N-terminal" evidence="6">
    <location>
        <begin position="4"/>
        <end position="140"/>
    </location>
</feature>
<accession>A0A930VC69</accession>
<evidence type="ECO:0000256" key="1">
    <source>
        <dbReference type="ARBA" id="ARBA00007870"/>
    </source>
</evidence>
<dbReference type="GO" id="GO:0008677">
    <property type="term" value="F:2-dehydropantoate 2-reductase activity"/>
    <property type="evidence" value="ECO:0007669"/>
    <property type="project" value="UniProtKB-EC"/>
</dbReference>
<dbReference type="GO" id="GO:0015940">
    <property type="term" value="P:pantothenate biosynthetic process"/>
    <property type="evidence" value="ECO:0007669"/>
    <property type="project" value="UniProtKB-KW"/>
</dbReference>
<dbReference type="EMBL" id="JADKPN010000001">
    <property type="protein sequence ID" value="MBF4761932.1"/>
    <property type="molecule type" value="Genomic_DNA"/>
</dbReference>
<dbReference type="PANTHER" id="PTHR21708">
    <property type="entry name" value="PROBABLE 2-DEHYDROPANTOATE 2-REDUCTASE"/>
    <property type="match status" value="1"/>
</dbReference>
<keyword evidence="2 4" id="KW-0521">NADP</keyword>
<comment type="caution">
    <text evidence="8">The sequence shown here is derived from an EMBL/GenBank/DDBJ whole genome shotgun (WGS) entry which is preliminary data.</text>
</comment>
<reference evidence="8" key="1">
    <citation type="submission" date="2020-11" db="EMBL/GenBank/DDBJ databases">
        <title>Nocardioides sp. nov., isolated from Soil of Cynanchum wilfordii Hemsley rhizosphere.</title>
        <authorList>
            <person name="Lee J.-S."/>
            <person name="Suh M.K."/>
            <person name="Kim J.-S."/>
        </authorList>
    </citation>
    <scope>NUCLEOTIDE SEQUENCE</scope>
    <source>
        <strain evidence="8">KCTC 19275</strain>
    </source>
</reference>
<dbReference type="InterPro" id="IPR051402">
    <property type="entry name" value="KPR-Related"/>
</dbReference>
<dbReference type="Gene3D" id="1.10.1040.10">
    <property type="entry name" value="N-(1-d-carboxylethyl)-l-norvaline Dehydrogenase, domain 2"/>
    <property type="match status" value="1"/>
</dbReference>
<organism evidence="8 9">
    <name type="scientific">Nocardioides islandensis</name>
    <dbReference type="NCBI Taxonomy" id="433663"/>
    <lineage>
        <taxon>Bacteria</taxon>
        <taxon>Bacillati</taxon>
        <taxon>Actinomycetota</taxon>
        <taxon>Actinomycetes</taxon>
        <taxon>Propionibacteriales</taxon>
        <taxon>Nocardioidaceae</taxon>
        <taxon>Nocardioides</taxon>
    </lineage>
</organism>
<comment type="pathway">
    <text evidence="4">Cofactor biosynthesis; (R)-pantothenate biosynthesis; (R)-pantoate from 3-methyl-2-oxobutanoate: step 2/2.</text>
</comment>
<dbReference type="InterPro" id="IPR036291">
    <property type="entry name" value="NAD(P)-bd_dom_sf"/>
</dbReference>
<dbReference type="PANTHER" id="PTHR21708:SF26">
    <property type="entry name" value="2-DEHYDROPANTOATE 2-REDUCTASE"/>
    <property type="match status" value="1"/>
</dbReference>
<dbReference type="Proteomes" id="UP000640489">
    <property type="component" value="Unassembled WGS sequence"/>
</dbReference>
<protein>
    <recommendedName>
        <fullName evidence="4">2-dehydropantoate 2-reductase</fullName>
        <ecNumber evidence="4">1.1.1.169</ecNumber>
    </recommendedName>
    <alternativeName>
        <fullName evidence="4">Ketopantoate reductase</fullName>
    </alternativeName>
</protein>
<dbReference type="GO" id="GO:0005737">
    <property type="term" value="C:cytoplasm"/>
    <property type="evidence" value="ECO:0007669"/>
    <property type="project" value="TreeGrafter"/>
</dbReference>
<keyword evidence="3 4" id="KW-0560">Oxidoreductase</keyword>
<feature type="compositionally biased region" description="Basic and acidic residues" evidence="5">
    <location>
        <begin position="235"/>
        <end position="251"/>
    </location>
</feature>
<evidence type="ECO:0000259" key="7">
    <source>
        <dbReference type="Pfam" id="PF08546"/>
    </source>
</evidence>
<evidence type="ECO:0000259" key="6">
    <source>
        <dbReference type="Pfam" id="PF02558"/>
    </source>
</evidence>
<dbReference type="EC" id="1.1.1.169" evidence="4"/>
<gene>
    <name evidence="8" type="ORF">ISU07_02225</name>
</gene>
<dbReference type="InterPro" id="IPR013752">
    <property type="entry name" value="KPA_reductase"/>
</dbReference>
<evidence type="ECO:0000256" key="2">
    <source>
        <dbReference type="ARBA" id="ARBA00022857"/>
    </source>
</evidence>